<dbReference type="Proteomes" id="UP000006055">
    <property type="component" value="Chromosome"/>
</dbReference>
<dbReference type="RefSeq" id="WP_014810012.1">
    <property type="nucleotide sequence ID" value="NC_018025.1"/>
</dbReference>
<organism evidence="1 2">
    <name type="scientific">Desulfomonile tiedjei (strain ATCC 49306 / DSM 6799 / DCB-1)</name>
    <dbReference type="NCBI Taxonomy" id="706587"/>
    <lineage>
        <taxon>Bacteria</taxon>
        <taxon>Pseudomonadati</taxon>
        <taxon>Thermodesulfobacteriota</taxon>
        <taxon>Desulfomonilia</taxon>
        <taxon>Desulfomonilales</taxon>
        <taxon>Desulfomonilaceae</taxon>
        <taxon>Desulfomonile</taxon>
    </lineage>
</organism>
<protein>
    <submittedName>
        <fullName evidence="1">Uncharacterized protein</fullName>
    </submittedName>
</protein>
<dbReference type="AlphaFoldDB" id="I4C5M8"/>
<dbReference type="HOGENOM" id="CLU_1419454_0_0_7"/>
<dbReference type="STRING" id="706587.Desti_2172"/>
<dbReference type="EMBL" id="CP003360">
    <property type="protein sequence ID" value="AFM24869.1"/>
    <property type="molecule type" value="Genomic_DNA"/>
</dbReference>
<dbReference type="KEGG" id="dti:Desti_2172"/>
<accession>I4C5M8</accession>
<reference evidence="2" key="1">
    <citation type="submission" date="2012-06" db="EMBL/GenBank/DDBJ databases">
        <title>Complete sequence of chromosome of Desulfomonile tiedjei DSM 6799.</title>
        <authorList>
            <person name="Lucas S."/>
            <person name="Copeland A."/>
            <person name="Lapidus A."/>
            <person name="Glavina del Rio T."/>
            <person name="Dalin E."/>
            <person name="Tice H."/>
            <person name="Bruce D."/>
            <person name="Goodwin L."/>
            <person name="Pitluck S."/>
            <person name="Peters L."/>
            <person name="Ovchinnikova G."/>
            <person name="Zeytun A."/>
            <person name="Lu M."/>
            <person name="Kyrpides N."/>
            <person name="Mavromatis K."/>
            <person name="Ivanova N."/>
            <person name="Brettin T."/>
            <person name="Detter J.C."/>
            <person name="Han C."/>
            <person name="Larimer F."/>
            <person name="Land M."/>
            <person name="Hauser L."/>
            <person name="Markowitz V."/>
            <person name="Cheng J.-F."/>
            <person name="Hugenholtz P."/>
            <person name="Woyke T."/>
            <person name="Wu D."/>
            <person name="Spring S."/>
            <person name="Schroeder M."/>
            <person name="Brambilla E."/>
            <person name="Klenk H.-P."/>
            <person name="Eisen J.A."/>
        </authorList>
    </citation>
    <scope>NUCLEOTIDE SEQUENCE [LARGE SCALE GENOMIC DNA]</scope>
    <source>
        <strain evidence="2">ATCC 49306 / DSM 6799 / DCB-1</strain>
    </source>
</reference>
<evidence type="ECO:0000313" key="2">
    <source>
        <dbReference type="Proteomes" id="UP000006055"/>
    </source>
</evidence>
<gene>
    <name evidence="1" type="ordered locus">Desti_2172</name>
</gene>
<keyword evidence="2" id="KW-1185">Reference proteome</keyword>
<name>I4C5M8_DESTA</name>
<evidence type="ECO:0000313" key="1">
    <source>
        <dbReference type="EMBL" id="AFM24869.1"/>
    </source>
</evidence>
<sequence>MEKIAIISMTVRVKEVSPADIEKNKELFRVFLSQTMDKQADDFVIKAVPILPKCVGISKIDRRTLFSGMAVRRAKTEQFEFLKSDLTKGIISFLDHNEIKTEVPNPVTINLYHINNSVDEFVAASNKALDALNSGPLKSSQIAGATGLDDQLNNILLCMLEEQGLVRRQETDEVDDIFYLITFEAFRIDQK</sequence>
<proteinExistence type="predicted"/>